<evidence type="ECO:0000256" key="1">
    <source>
        <dbReference type="ARBA" id="ARBA00009013"/>
    </source>
</evidence>
<dbReference type="KEGG" id="dee:HQN60_13950"/>
<evidence type="ECO:0000313" key="5">
    <source>
        <dbReference type="Proteomes" id="UP000504844"/>
    </source>
</evidence>
<dbReference type="SUPFAM" id="SSF52091">
    <property type="entry name" value="SpoIIaa-like"/>
    <property type="match status" value="1"/>
</dbReference>
<dbReference type="InterPro" id="IPR002645">
    <property type="entry name" value="STAS_dom"/>
</dbReference>
<reference evidence="4 5" key="1">
    <citation type="submission" date="2020-05" db="EMBL/GenBank/DDBJ databases">
        <title>Complete genome sequence of Deefgea sp. D17.</title>
        <authorList>
            <person name="Bae J.-W."/>
            <person name="Han J.E."/>
        </authorList>
    </citation>
    <scope>NUCLEOTIDE SEQUENCE [LARGE SCALE GENOMIC DNA]</scope>
    <source>
        <strain evidence="4 5">D17</strain>
    </source>
</reference>
<dbReference type="PANTHER" id="PTHR33495:SF2">
    <property type="entry name" value="ANTI-SIGMA FACTOR ANTAGONIST TM_1081-RELATED"/>
    <property type="match status" value="1"/>
</dbReference>
<gene>
    <name evidence="4" type="ORF">HQN60_13950</name>
</gene>
<dbReference type="GO" id="GO:0043856">
    <property type="term" value="F:anti-sigma factor antagonist activity"/>
    <property type="evidence" value="ECO:0007669"/>
    <property type="project" value="InterPro"/>
</dbReference>
<dbReference type="RefSeq" id="WP_173534232.1">
    <property type="nucleotide sequence ID" value="NZ_CP054143.1"/>
</dbReference>
<dbReference type="EMBL" id="CP054143">
    <property type="protein sequence ID" value="QKJ67731.1"/>
    <property type="molecule type" value="Genomic_DNA"/>
</dbReference>
<dbReference type="CDD" id="cd07043">
    <property type="entry name" value="STAS_anti-anti-sigma_factors"/>
    <property type="match status" value="1"/>
</dbReference>
<sequence length="113" mass="12657">MMNLINSHEQDDLTVISFNINNLDASNADAFRKQVRPTLEKSKKIAIDMSSLQFVDSSGLGALLSCLRFCNEQDGNLVLFGLQRTVTALFELMRMHRVFNLFDSIDEIVGATS</sequence>
<evidence type="ECO:0000313" key="4">
    <source>
        <dbReference type="EMBL" id="QKJ67731.1"/>
    </source>
</evidence>
<dbReference type="PANTHER" id="PTHR33495">
    <property type="entry name" value="ANTI-SIGMA FACTOR ANTAGONIST TM_1081-RELATED-RELATED"/>
    <property type="match status" value="1"/>
</dbReference>
<accession>A0A6M8SSP0</accession>
<dbReference type="PROSITE" id="PS50801">
    <property type="entry name" value="STAS"/>
    <property type="match status" value="1"/>
</dbReference>
<evidence type="ECO:0000259" key="3">
    <source>
        <dbReference type="PROSITE" id="PS50801"/>
    </source>
</evidence>
<dbReference type="Proteomes" id="UP000504844">
    <property type="component" value="Chromosome"/>
</dbReference>
<comment type="similarity">
    <text evidence="1 2">Belongs to the anti-sigma-factor antagonist family.</text>
</comment>
<evidence type="ECO:0000256" key="2">
    <source>
        <dbReference type="RuleBase" id="RU003749"/>
    </source>
</evidence>
<dbReference type="InterPro" id="IPR003658">
    <property type="entry name" value="Anti-sigma_ant"/>
</dbReference>
<dbReference type="Pfam" id="PF01740">
    <property type="entry name" value="STAS"/>
    <property type="match status" value="1"/>
</dbReference>
<name>A0A6M8SSP0_9NEIS</name>
<dbReference type="NCBIfam" id="TIGR00377">
    <property type="entry name" value="ant_ant_sig"/>
    <property type="match status" value="1"/>
</dbReference>
<dbReference type="Gene3D" id="3.30.750.24">
    <property type="entry name" value="STAS domain"/>
    <property type="match status" value="1"/>
</dbReference>
<protein>
    <recommendedName>
        <fullName evidence="2">Anti-sigma factor antagonist</fullName>
    </recommendedName>
</protein>
<feature type="domain" description="STAS" evidence="3">
    <location>
        <begin position="23"/>
        <end position="112"/>
    </location>
</feature>
<dbReference type="InterPro" id="IPR036513">
    <property type="entry name" value="STAS_dom_sf"/>
</dbReference>
<keyword evidence="5" id="KW-1185">Reference proteome</keyword>
<dbReference type="AlphaFoldDB" id="A0A6M8SSP0"/>
<proteinExistence type="inferred from homology"/>
<organism evidence="4 5">
    <name type="scientific">Deefgea piscis</name>
    <dbReference type="NCBI Taxonomy" id="2739061"/>
    <lineage>
        <taxon>Bacteria</taxon>
        <taxon>Pseudomonadati</taxon>
        <taxon>Pseudomonadota</taxon>
        <taxon>Betaproteobacteria</taxon>
        <taxon>Neisseriales</taxon>
        <taxon>Chitinibacteraceae</taxon>
        <taxon>Deefgea</taxon>
    </lineage>
</organism>